<proteinExistence type="predicted"/>
<reference evidence="2" key="1">
    <citation type="journal article" date="2023" name="Nat. Plants">
        <title>Single-cell RNA sequencing provides a high-resolution roadmap for understanding the multicellular compartmentation of specialized metabolism.</title>
        <authorList>
            <person name="Sun S."/>
            <person name="Shen X."/>
            <person name="Li Y."/>
            <person name="Li Y."/>
            <person name="Wang S."/>
            <person name="Li R."/>
            <person name="Zhang H."/>
            <person name="Shen G."/>
            <person name="Guo B."/>
            <person name="Wei J."/>
            <person name="Xu J."/>
            <person name="St-Pierre B."/>
            <person name="Chen S."/>
            <person name="Sun C."/>
        </authorList>
    </citation>
    <scope>NUCLEOTIDE SEQUENCE [LARGE SCALE GENOMIC DNA]</scope>
</reference>
<evidence type="ECO:0000313" key="1">
    <source>
        <dbReference type="EMBL" id="KAI5676402.1"/>
    </source>
</evidence>
<gene>
    <name evidence="1" type="ORF">M9H77_07352</name>
</gene>
<comment type="caution">
    <text evidence="1">The sequence shown here is derived from an EMBL/GenBank/DDBJ whole genome shotgun (WGS) entry which is preliminary data.</text>
</comment>
<name>A0ACC0BUP2_CATRO</name>
<evidence type="ECO:0000313" key="2">
    <source>
        <dbReference type="Proteomes" id="UP001060085"/>
    </source>
</evidence>
<dbReference type="EMBL" id="CM044702">
    <property type="protein sequence ID" value="KAI5676402.1"/>
    <property type="molecule type" value="Genomic_DNA"/>
</dbReference>
<sequence length="133" mass="14821">MAMSTGCSQSSSSSTTNPPYEVTFHSLLKCWCGIPTPILTSNTSKNNGRKFFGCCNFKGSMRSCVFFRWLDEACIVVDTASNEVDNLPVLIQMEEDIANLKADSAKLKNDIEDIKKRMNFHVQNSGHEKNYGP</sequence>
<keyword evidence="2" id="KW-1185">Reference proteome</keyword>
<protein>
    <submittedName>
        <fullName evidence="1">Uncharacterized protein</fullName>
    </submittedName>
</protein>
<dbReference type="Proteomes" id="UP001060085">
    <property type="component" value="Linkage Group LG02"/>
</dbReference>
<organism evidence="1 2">
    <name type="scientific">Catharanthus roseus</name>
    <name type="common">Madagascar periwinkle</name>
    <name type="synonym">Vinca rosea</name>
    <dbReference type="NCBI Taxonomy" id="4058"/>
    <lineage>
        <taxon>Eukaryota</taxon>
        <taxon>Viridiplantae</taxon>
        <taxon>Streptophyta</taxon>
        <taxon>Embryophyta</taxon>
        <taxon>Tracheophyta</taxon>
        <taxon>Spermatophyta</taxon>
        <taxon>Magnoliopsida</taxon>
        <taxon>eudicotyledons</taxon>
        <taxon>Gunneridae</taxon>
        <taxon>Pentapetalae</taxon>
        <taxon>asterids</taxon>
        <taxon>lamiids</taxon>
        <taxon>Gentianales</taxon>
        <taxon>Apocynaceae</taxon>
        <taxon>Rauvolfioideae</taxon>
        <taxon>Vinceae</taxon>
        <taxon>Catharanthinae</taxon>
        <taxon>Catharanthus</taxon>
    </lineage>
</organism>
<accession>A0ACC0BUP2</accession>